<evidence type="ECO:0000313" key="3">
    <source>
        <dbReference type="Proteomes" id="UP001082703"/>
    </source>
</evidence>
<evidence type="ECO:0000256" key="1">
    <source>
        <dbReference type="SAM" id="MobiDB-lite"/>
    </source>
</evidence>
<evidence type="ECO:0000313" key="2">
    <source>
        <dbReference type="EMBL" id="MCY1713858.1"/>
    </source>
</evidence>
<feature type="region of interest" description="Disordered" evidence="1">
    <location>
        <begin position="35"/>
        <end position="88"/>
    </location>
</feature>
<feature type="compositionally biased region" description="Polar residues" evidence="1">
    <location>
        <begin position="40"/>
        <end position="55"/>
    </location>
</feature>
<sequence length="88" mass="9989">MSKKYSFPTNVNGISDDDTKKCNYTTDANCIEQAEKNSDYQKNANTDTSSYQPNNRVPIDRHENDSWETSPLEADTPIDPQTGLDKNR</sequence>
<dbReference type="RefSeq" id="WP_268057902.1">
    <property type="nucleotide sequence ID" value="NZ_JAPOHA010000005.1"/>
</dbReference>
<proteinExistence type="predicted"/>
<evidence type="ECO:0008006" key="4">
    <source>
        <dbReference type="Google" id="ProtNLM"/>
    </source>
</evidence>
<comment type="caution">
    <text evidence="2">The sequence shown here is derived from an EMBL/GenBank/DDBJ whole genome shotgun (WGS) entry which is preliminary data.</text>
</comment>
<dbReference type="EMBL" id="JAPOHA010000005">
    <property type="protein sequence ID" value="MCY1713858.1"/>
    <property type="molecule type" value="Genomic_DNA"/>
</dbReference>
<dbReference type="Proteomes" id="UP001082703">
    <property type="component" value="Unassembled WGS sequence"/>
</dbReference>
<name>A0ABT4BUU6_9FIRM</name>
<keyword evidence="3" id="KW-1185">Reference proteome</keyword>
<accession>A0ABT4BUU6</accession>
<feature type="region of interest" description="Disordered" evidence="1">
    <location>
        <begin position="1"/>
        <end position="23"/>
    </location>
</feature>
<organism evidence="2 3">
    <name type="scientific">Caproiciproducens galactitolivorans</name>
    <dbReference type="NCBI Taxonomy" id="642589"/>
    <lineage>
        <taxon>Bacteria</taxon>
        <taxon>Bacillati</taxon>
        <taxon>Bacillota</taxon>
        <taxon>Clostridia</taxon>
        <taxon>Eubacteriales</taxon>
        <taxon>Acutalibacteraceae</taxon>
        <taxon>Caproiciproducens</taxon>
    </lineage>
</organism>
<gene>
    <name evidence="2" type="ORF">OUY18_06280</name>
</gene>
<protein>
    <recommendedName>
        <fullName evidence="4">DUF1540 domain-containing protein</fullName>
    </recommendedName>
</protein>
<reference evidence="2 3" key="1">
    <citation type="submission" date="2022-11" db="EMBL/GenBank/DDBJ databases">
        <authorList>
            <person name="Caiyu Z."/>
        </authorList>
    </citation>
    <scope>NUCLEOTIDE SEQUENCE [LARGE SCALE GENOMIC DNA]</scope>
    <source>
        <strain evidence="2 3">YR-4</strain>
    </source>
</reference>